<evidence type="ECO:0000256" key="1">
    <source>
        <dbReference type="SAM" id="MobiDB-lite"/>
    </source>
</evidence>
<organism evidence="2 3">
    <name type="scientific">Paraburkholderia aspalathi</name>
    <dbReference type="NCBI Taxonomy" id="1324617"/>
    <lineage>
        <taxon>Bacteria</taxon>
        <taxon>Pseudomonadati</taxon>
        <taxon>Pseudomonadota</taxon>
        <taxon>Betaproteobacteria</taxon>
        <taxon>Burkholderiales</taxon>
        <taxon>Burkholderiaceae</taxon>
        <taxon>Paraburkholderia</taxon>
    </lineage>
</organism>
<sequence length="559" mass="61946">MSRQYEEVRMPLAEGTLLLHPERALLRWEGMSRCSDIGQICYLTRDTSSSQRTRHTFDHTSFSSERARVVRLLVTQLSGRMTLGAMRPKTVHGALRVVLDFVNWADRQGLHQVLCDEKATAEAVHRYFREKREQVSLGNVNRNSVASDQRNLLSMLREFFRNDDFCADARVLRYQQDAWVPTAVPDAEAQAALLAWADALFSSISTLVLAFRPYPVRVTTARGESLCLVPHRHNRREGDDSPGLAGWNLETGELRTREELITRMAEAGAKDPLNRSRAVAWFSAKHLAAANTDAQSPIRHTHASMAVYCFAALFLAETGANLAQLLSMKWSPELAASLQDASVARQKFREVKYRAGGSEVTFTVSLDFMPKLKGYLRLREYLVQGADCDALFVVVGHSAWRRRLVSLPIHFLARLYDRLDTLGIVLPRITARQWRAAKQDWAVSNHGPVVAARLMGHSLATALRSYSNGTDAAHKAEMGAFLASVEKTVLNPATTRRAASGARWASASGSTNRRRSRRRSPSSLTAARPKGVSSVTSTVCTLTPPTSASCWAAVIASGS</sequence>
<evidence type="ECO:0000313" key="2">
    <source>
        <dbReference type="EMBL" id="SFU24842.1"/>
    </source>
</evidence>
<reference evidence="2 3" key="1">
    <citation type="submission" date="2016-10" db="EMBL/GenBank/DDBJ databases">
        <authorList>
            <person name="de Groot N.N."/>
        </authorList>
    </citation>
    <scope>NUCLEOTIDE SEQUENCE [LARGE SCALE GENOMIC DNA]</scope>
    <source>
        <strain evidence="2 3">LMG 27731</strain>
    </source>
</reference>
<proteinExistence type="predicted"/>
<dbReference type="RefSeq" id="WP_244179522.1">
    <property type="nucleotide sequence ID" value="NZ_FPBH01000030.1"/>
</dbReference>
<feature type="compositionally biased region" description="Low complexity" evidence="1">
    <location>
        <begin position="521"/>
        <end position="538"/>
    </location>
</feature>
<feature type="region of interest" description="Disordered" evidence="1">
    <location>
        <begin position="496"/>
        <end position="538"/>
    </location>
</feature>
<accession>A0A1I7ELR0</accession>
<dbReference type="InterPro" id="IPR011010">
    <property type="entry name" value="DNA_brk_join_enz"/>
</dbReference>
<dbReference type="EMBL" id="FPBH01000030">
    <property type="protein sequence ID" value="SFU24842.1"/>
    <property type="molecule type" value="Genomic_DNA"/>
</dbReference>
<dbReference type="SUPFAM" id="SSF56349">
    <property type="entry name" value="DNA breaking-rejoining enzymes"/>
    <property type="match status" value="1"/>
</dbReference>
<gene>
    <name evidence="2" type="ORF">SAMN05192563_103038</name>
</gene>
<name>A0A1I7ELR0_9BURK</name>
<dbReference type="GO" id="GO:0003677">
    <property type="term" value="F:DNA binding"/>
    <property type="evidence" value="ECO:0007669"/>
    <property type="project" value="InterPro"/>
</dbReference>
<protein>
    <recommendedName>
        <fullName evidence="4">Phage integrase family protein</fullName>
    </recommendedName>
</protein>
<evidence type="ECO:0008006" key="4">
    <source>
        <dbReference type="Google" id="ProtNLM"/>
    </source>
</evidence>
<evidence type="ECO:0000313" key="3">
    <source>
        <dbReference type="Proteomes" id="UP000198844"/>
    </source>
</evidence>
<feature type="compositionally biased region" description="Low complexity" evidence="1">
    <location>
        <begin position="496"/>
        <end position="511"/>
    </location>
</feature>
<dbReference type="Proteomes" id="UP000198844">
    <property type="component" value="Unassembled WGS sequence"/>
</dbReference>
<dbReference type="AlphaFoldDB" id="A0A1I7ELR0"/>